<evidence type="ECO:0000256" key="5">
    <source>
        <dbReference type="ARBA" id="ARBA00022989"/>
    </source>
</evidence>
<comment type="subcellular location">
    <subcellularLocation>
        <location evidence="1">Cell membrane</location>
        <topology evidence="1">Multi-pass membrane protein</topology>
    </subcellularLocation>
</comment>
<gene>
    <name evidence="8" type="ORF">SAMN05444354_105251</name>
</gene>
<dbReference type="OrthoDB" id="9807187at2"/>
<evidence type="ECO:0000256" key="2">
    <source>
        <dbReference type="ARBA" id="ARBA00006228"/>
    </source>
</evidence>
<dbReference type="InterPro" id="IPR002758">
    <property type="entry name" value="Cation_antiport_E"/>
</dbReference>
<accession>A0A1H7PEB9</accession>
<dbReference type="RefSeq" id="WP_075006569.1">
    <property type="nucleotide sequence ID" value="NZ_FOAP01000005.1"/>
</dbReference>
<evidence type="ECO:0000256" key="6">
    <source>
        <dbReference type="ARBA" id="ARBA00023136"/>
    </source>
</evidence>
<sequence length="157" mass="17620">MSALLWNLVLALLWGAVQDDMSVGNLAIGFVLGLGLLAFISPRPGPSPYARKWLDILKLLGLFAREVITTNWRLALEIATPGIKSRPAIYAFETEARTELEVTLLLLIINFTPGSLGLEISEDGKVLYIHNMFTTTREAFIRNMRENVERPLLRVLR</sequence>
<feature type="transmembrane region" description="Helical" evidence="7">
    <location>
        <begin position="25"/>
        <end position="42"/>
    </location>
</feature>
<dbReference type="Pfam" id="PF01899">
    <property type="entry name" value="MNHE"/>
    <property type="match status" value="1"/>
</dbReference>
<dbReference type="AlphaFoldDB" id="A0A1H7PEB9"/>
<dbReference type="EMBL" id="FOAP01000005">
    <property type="protein sequence ID" value="SEL33625.1"/>
    <property type="molecule type" value="Genomic_DNA"/>
</dbReference>
<evidence type="ECO:0000256" key="7">
    <source>
        <dbReference type="SAM" id="Phobius"/>
    </source>
</evidence>
<keyword evidence="3" id="KW-1003">Cell membrane</keyword>
<evidence type="ECO:0000313" key="9">
    <source>
        <dbReference type="Proteomes" id="UP000182719"/>
    </source>
</evidence>
<evidence type="ECO:0000313" key="8">
    <source>
        <dbReference type="EMBL" id="SEL33625.1"/>
    </source>
</evidence>
<organism evidence="8 9">
    <name type="scientific">Stigmatella aurantiaca</name>
    <dbReference type="NCBI Taxonomy" id="41"/>
    <lineage>
        <taxon>Bacteria</taxon>
        <taxon>Pseudomonadati</taxon>
        <taxon>Myxococcota</taxon>
        <taxon>Myxococcia</taxon>
        <taxon>Myxococcales</taxon>
        <taxon>Cystobacterineae</taxon>
        <taxon>Archangiaceae</taxon>
        <taxon>Stigmatella</taxon>
    </lineage>
</organism>
<name>A0A1H7PEB9_STIAU</name>
<evidence type="ECO:0000256" key="4">
    <source>
        <dbReference type="ARBA" id="ARBA00022692"/>
    </source>
</evidence>
<dbReference type="GO" id="GO:0005886">
    <property type="term" value="C:plasma membrane"/>
    <property type="evidence" value="ECO:0007669"/>
    <property type="project" value="UniProtKB-SubCell"/>
</dbReference>
<dbReference type="PANTHER" id="PTHR34584:SF1">
    <property type="entry name" value="NA(+)_H(+) ANTIPORTER SUBUNIT E1"/>
    <property type="match status" value="1"/>
</dbReference>
<comment type="similarity">
    <text evidence="2">Belongs to the CPA3 antiporters (TC 2.A.63) subunit E family.</text>
</comment>
<evidence type="ECO:0000256" key="3">
    <source>
        <dbReference type="ARBA" id="ARBA00022475"/>
    </source>
</evidence>
<dbReference type="GO" id="GO:0008324">
    <property type="term" value="F:monoatomic cation transmembrane transporter activity"/>
    <property type="evidence" value="ECO:0007669"/>
    <property type="project" value="InterPro"/>
</dbReference>
<evidence type="ECO:0000256" key="1">
    <source>
        <dbReference type="ARBA" id="ARBA00004651"/>
    </source>
</evidence>
<keyword evidence="4 7" id="KW-0812">Transmembrane</keyword>
<keyword evidence="9" id="KW-1185">Reference proteome</keyword>
<reference evidence="9" key="1">
    <citation type="submission" date="2016-10" db="EMBL/GenBank/DDBJ databases">
        <authorList>
            <person name="Varghese N."/>
            <person name="Submissions S."/>
        </authorList>
    </citation>
    <scope>NUCLEOTIDE SEQUENCE [LARGE SCALE GENOMIC DNA]</scope>
    <source>
        <strain evidence="9">DSM 17044</strain>
    </source>
</reference>
<protein>
    <submittedName>
        <fullName evidence="8">Multisubunit sodium/proton antiporter, MrpE subunit</fullName>
    </submittedName>
</protein>
<keyword evidence="5 7" id="KW-1133">Transmembrane helix</keyword>
<dbReference type="PIRSF" id="PIRSF019239">
    <property type="entry name" value="MrpE"/>
    <property type="match status" value="1"/>
</dbReference>
<keyword evidence="6 7" id="KW-0472">Membrane</keyword>
<dbReference type="Proteomes" id="UP000182719">
    <property type="component" value="Unassembled WGS sequence"/>
</dbReference>
<dbReference type="PANTHER" id="PTHR34584">
    <property type="entry name" value="NA(+)/H(+) ANTIPORTER SUBUNIT E1"/>
    <property type="match status" value="1"/>
</dbReference>
<proteinExistence type="inferred from homology"/>